<organism evidence="1 2">
    <name type="scientific">Fodinibius halophilus</name>
    <dbReference type="NCBI Taxonomy" id="1736908"/>
    <lineage>
        <taxon>Bacteria</taxon>
        <taxon>Pseudomonadati</taxon>
        <taxon>Balneolota</taxon>
        <taxon>Balneolia</taxon>
        <taxon>Balneolales</taxon>
        <taxon>Balneolaceae</taxon>
        <taxon>Fodinibius</taxon>
    </lineage>
</organism>
<dbReference type="AlphaFoldDB" id="A0A6M1T9S3"/>
<evidence type="ECO:0000313" key="1">
    <source>
        <dbReference type="EMBL" id="NGP87112.1"/>
    </source>
</evidence>
<name>A0A6M1T9S3_9BACT</name>
<sequence length="71" mass="8152">MIKVYKTDVSDEVTADKILKEIRRQLPGSVPSFDLGDRDRVLRIENIDGKDDQLTIKNILHDYGQTIEILP</sequence>
<dbReference type="EMBL" id="JAALLS010000002">
    <property type="protein sequence ID" value="NGP87112.1"/>
    <property type="molecule type" value="Genomic_DNA"/>
</dbReference>
<proteinExistence type="predicted"/>
<accession>A0A6M1T9S3</accession>
<dbReference type="Proteomes" id="UP000479132">
    <property type="component" value="Unassembled WGS sequence"/>
</dbReference>
<keyword evidence="2" id="KW-1185">Reference proteome</keyword>
<gene>
    <name evidence="1" type="ORF">G3569_01995</name>
</gene>
<comment type="caution">
    <text evidence="1">The sequence shown here is derived from an EMBL/GenBank/DDBJ whole genome shotgun (WGS) entry which is preliminary data.</text>
</comment>
<reference evidence="1 2" key="1">
    <citation type="submission" date="2020-02" db="EMBL/GenBank/DDBJ databases">
        <title>Aliifodinibius halophilus 2W32, complete genome.</title>
        <authorList>
            <person name="Li Y."/>
            <person name="Wu S."/>
        </authorList>
    </citation>
    <scope>NUCLEOTIDE SEQUENCE [LARGE SCALE GENOMIC DNA]</scope>
    <source>
        <strain evidence="1 2">2W32</strain>
    </source>
</reference>
<evidence type="ECO:0000313" key="2">
    <source>
        <dbReference type="Proteomes" id="UP000479132"/>
    </source>
</evidence>
<protein>
    <submittedName>
        <fullName evidence="1">Uncharacterized protein</fullName>
    </submittedName>
</protein>